<dbReference type="AlphaFoldDB" id="A0A5J4X5I7"/>
<sequence length="125" mass="14102">MFIHTDLIRLLSDDDDIIVQDGIATIFNLLFAGASKDTLRAPHPLSDEKQRIGGINQFAKIFRSGTPKAKCISALCFAHLYRGKKMDNTQLNKQIIEQVMDLSEKKSNHWAFKAAQLVMEEIEAL</sequence>
<comment type="caution">
    <text evidence="1">The sequence shown here is derived from an EMBL/GenBank/DDBJ whole genome shotgun (WGS) entry which is preliminary data.</text>
</comment>
<name>A0A5J4X5I7_9EUKA</name>
<dbReference type="Proteomes" id="UP000324800">
    <property type="component" value="Unassembled WGS sequence"/>
</dbReference>
<proteinExistence type="predicted"/>
<gene>
    <name evidence="1" type="ORF">EZS28_002209</name>
</gene>
<dbReference type="EMBL" id="SNRW01000261">
    <property type="protein sequence ID" value="KAA6402263.1"/>
    <property type="molecule type" value="Genomic_DNA"/>
</dbReference>
<evidence type="ECO:0000313" key="1">
    <source>
        <dbReference type="EMBL" id="KAA6402263.1"/>
    </source>
</evidence>
<evidence type="ECO:0000313" key="2">
    <source>
        <dbReference type="Proteomes" id="UP000324800"/>
    </source>
</evidence>
<organism evidence="1 2">
    <name type="scientific">Streblomastix strix</name>
    <dbReference type="NCBI Taxonomy" id="222440"/>
    <lineage>
        <taxon>Eukaryota</taxon>
        <taxon>Metamonada</taxon>
        <taxon>Preaxostyla</taxon>
        <taxon>Oxymonadida</taxon>
        <taxon>Streblomastigidae</taxon>
        <taxon>Streblomastix</taxon>
    </lineage>
</organism>
<protein>
    <submittedName>
        <fullName evidence="1">Uncharacterized protein</fullName>
    </submittedName>
</protein>
<accession>A0A5J4X5I7</accession>
<reference evidence="1 2" key="1">
    <citation type="submission" date="2019-03" db="EMBL/GenBank/DDBJ databases">
        <title>Single cell metagenomics reveals metabolic interactions within the superorganism composed of flagellate Streblomastix strix and complex community of Bacteroidetes bacteria on its surface.</title>
        <authorList>
            <person name="Treitli S.C."/>
            <person name="Kolisko M."/>
            <person name="Husnik F."/>
            <person name="Keeling P."/>
            <person name="Hampl V."/>
        </authorList>
    </citation>
    <scope>NUCLEOTIDE SEQUENCE [LARGE SCALE GENOMIC DNA]</scope>
    <source>
        <strain evidence="1">ST1C</strain>
    </source>
</reference>